<evidence type="ECO:0000256" key="1">
    <source>
        <dbReference type="SAM" id="MobiDB-lite"/>
    </source>
</evidence>
<keyword evidence="3" id="KW-1185">Reference proteome</keyword>
<dbReference type="EMBL" id="JARAYU010000030">
    <property type="protein sequence ID" value="MDX3706599.1"/>
    <property type="molecule type" value="Genomic_DNA"/>
</dbReference>
<feature type="compositionally biased region" description="Pro residues" evidence="1">
    <location>
        <begin position="17"/>
        <end position="30"/>
    </location>
</feature>
<comment type="caution">
    <text evidence="2">The sequence shown here is derived from an EMBL/GenBank/DDBJ whole genome shotgun (WGS) entry which is preliminary data.</text>
</comment>
<organism evidence="2 3">
    <name type="scientific">Streptomyces europaeiscabiei</name>
    <dbReference type="NCBI Taxonomy" id="146819"/>
    <lineage>
        <taxon>Bacteria</taxon>
        <taxon>Bacillati</taxon>
        <taxon>Actinomycetota</taxon>
        <taxon>Actinomycetes</taxon>
        <taxon>Kitasatosporales</taxon>
        <taxon>Streptomycetaceae</taxon>
        <taxon>Streptomyces</taxon>
    </lineage>
</organism>
<sequence>MTESFPSPRPGAGFDPAEPPDPPLTQPPSVPGQLWGRMLLQAGVSRVGYIRAQLDPVRSGLVVSGSGAAVKVRKLREEGFTGPLLADPAVYTVAAASEDDPFPDVSEGQLAFGDPLRLSIEEQVGHRAGATAAMTPTGYLHAEDSDALKAAVHQVLKLEDPHVFFSVPVDVGWLRDDAVGQLIAWLNVVPNPKAVMLGGQMDPLAGFSQAVGNLKRLLAEVPGTALLRADLAAFGALAHGAAFTAFGATSSVRHIVPPGQAAKRSPGGPNSPSVLLPELMDFFLGETLAKRFAAGLAPVCRCAACQGLVLDTFVSNHWQVPAAAHNAAVLMEWLRSMDAVEPAGRPAWWQQRCRRAVDRYPVLNAELDHPGFSAFKVPQQLLQWAQAPAAPQAPSTARPVAGVERGEP</sequence>
<gene>
    <name evidence="2" type="ORF">PV662_44390</name>
</gene>
<feature type="region of interest" description="Disordered" evidence="1">
    <location>
        <begin position="1"/>
        <end position="32"/>
    </location>
</feature>
<name>A0ABU4NV82_9ACTN</name>
<dbReference type="RefSeq" id="WP_319054123.1">
    <property type="nucleotide sequence ID" value="NZ_JARAUR010000108.1"/>
</dbReference>
<dbReference type="Proteomes" id="UP001271274">
    <property type="component" value="Unassembled WGS sequence"/>
</dbReference>
<proteinExistence type="predicted"/>
<evidence type="ECO:0000313" key="3">
    <source>
        <dbReference type="Proteomes" id="UP001271274"/>
    </source>
</evidence>
<reference evidence="2 3" key="1">
    <citation type="journal article" date="2023" name="Microb. Genom.">
        <title>Mesoterricola silvestris gen. nov., sp. nov., Mesoterricola sediminis sp. nov., Geothrix oryzae sp. nov., Geothrix edaphica sp. nov., Geothrix rubra sp. nov., and Geothrix limicola sp. nov., six novel members of Acidobacteriota isolated from soils.</title>
        <authorList>
            <person name="Weisberg A.J."/>
            <person name="Pearce E."/>
            <person name="Kramer C.G."/>
            <person name="Chang J.H."/>
            <person name="Clarke C.R."/>
        </authorList>
    </citation>
    <scope>NUCLEOTIDE SEQUENCE [LARGE SCALE GENOMIC DNA]</scope>
    <source>
        <strain evidence="2 3">ID09-01A</strain>
    </source>
</reference>
<protein>
    <submittedName>
        <fullName evidence="2">Uncharacterized protein</fullName>
    </submittedName>
</protein>
<feature type="region of interest" description="Disordered" evidence="1">
    <location>
        <begin position="387"/>
        <end position="408"/>
    </location>
</feature>
<accession>A0ABU4NV82</accession>
<evidence type="ECO:0000313" key="2">
    <source>
        <dbReference type="EMBL" id="MDX3706599.1"/>
    </source>
</evidence>